<reference evidence="1 2" key="1">
    <citation type="submission" date="2014-09" db="EMBL/GenBank/DDBJ databases">
        <authorList>
            <person name="Ellenberger Sabrina"/>
        </authorList>
    </citation>
    <scope>NUCLEOTIDE SEQUENCE [LARGE SCALE GENOMIC DNA]</scope>
    <source>
        <strain evidence="1 2">CBS 412.66</strain>
    </source>
</reference>
<evidence type="ECO:0000313" key="1">
    <source>
        <dbReference type="EMBL" id="CEP12945.1"/>
    </source>
</evidence>
<organism evidence="1 2">
    <name type="scientific">Parasitella parasitica</name>
    <dbReference type="NCBI Taxonomy" id="35722"/>
    <lineage>
        <taxon>Eukaryota</taxon>
        <taxon>Fungi</taxon>
        <taxon>Fungi incertae sedis</taxon>
        <taxon>Mucoromycota</taxon>
        <taxon>Mucoromycotina</taxon>
        <taxon>Mucoromycetes</taxon>
        <taxon>Mucorales</taxon>
        <taxon>Mucorineae</taxon>
        <taxon>Mucoraceae</taxon>
        <taxon>Parasitella</taxon>
    </lineage>
</organism>
<dbReference type="OrthoDB" id="2257951at2759"/>
<proteinExistence type="predicted"/>
<dbReference type="AlphaFoldDB" id="A0A0B7NC83"/>
<protein>
    <submittedName>
        <fullName evidence="1">Uncharacterized protein</fullName>
    </submittedName>
</protein>
<sequence length="163" mass="18776">MLRANEDAYVRHYPSPIILSLFESARRLKTRWANGNDIKKHDPISYKPDFCVYTQTININCVIPIAEFKPTDNNSAVESDEVKLRRQMKAAYNDLVENRIPNPIVCGMLAQGKRISNYVMDMIAPQLYRFRKISEVDLCFTLSQLDSLPTIVLRLSFGLTDFN</sequence>
<accession>A0A0B7NC83</accession>
<dbReference type="Proteomes" id="UP000054107">
    <property type="component" value="Unassembled WGS sequence"/>
</dbReference>
<dbReference type="EMBL" id="LN728848">
    <property type="protein sequence ID" value="CEP12945.1"/>
    <property type="molecule type" value="Genomic_DNA"/>
</dbReference>
<evidence type="ECO:0000313" key="2">
    <source>
        <dbReference type="Proteomes" id="UP000054107"/>
    </source>
</evidence>
<gene>
    <name evidence="1" type="primary">PARPA_06965.1 scaffold 25188</name>
</gene>
<keyword evidence="2" id="KW-1185">Reference proteome</keyword>
<name>A0A0B7NC83_9FUNG</name>